<accession>A0A5A9Z505</accession>
<reference evidence="7 8" key="1">
    <citation type="submission" date="2019-07" db="EMBL/GenBank/DDBJ databases">
        <title>Aquicoccus porphyridii gen. nov., sp. nov., isolated from a small marine red alga, Porphyridium marinum.</title>
        <authorList>
            <person name="Liu L."/>
        </authorList>
    </citation>
    <scope>NUCLEOTIDE SEQUENCE [LARGE SCALE GENOMIC DNA]</scope>
    <source>
        <strain evidence="7 8">L1 8-17</strain>
    </source>
</reference>
<organism evidence="7 8">
    <name type="scientific">Aquicoccus porphyridii</name>
    <dbReference type="NCBI Taxonomy" id="1852029"/>
    <lineage>
        <taxon>Bacteria</taxon>
        <taxon>Pseudomonadati</taxon>
        <taxon>Pseudomonadota</taxon>
        <taxon>Alphaproteobacteria</taxon>
        <taxon>Rhodobacterales</taxon>
        <taxon>Paracoccaceae</taxon>
        <taxon>Aquicoccus</taxon>
    </lineage>
</organism>
<dbReference type="GO" id="GO:0016020">
    <property type="term" value="C:membrane"/>
    <property type="evidence" value="ECO:0007669"/>
    <property type="project" value="UniProtKB-SubCell"/>
</dbReference>
<evidence type="ECO:0000256" key="4">
    <source>
        <dbReference type="ARBA" id="ARBA00022989"/>
    </source>
</evidence>
<proteinExistence type="inferred from homology"/>
<dbReference type="GO" id="GO:0016787">
    <property type="term" value="F:hydrolase activity"/>
    <property type="evidence" value="ECO:0007669"/>
    <property type="project" value="TreeGrafter"/>
</dbReference>
<evidence type="ECO:0000256" key="2">
    <source>
        <dbReference type="ARBA" id="ARBA00007375"/>
    </source>
</evidence>
<evidence type="ECO:0000256" key="5">
    <source>
        <dbReference type="ARBA" id="ARBA00023136"/>
    </source>
</evidence>
<dbReference type="RefSeq" id="WP_111367035.1">
    <property type="nucleotide sequence ID" value="NZ_VINQ01000016.1"/>
</dbReference>
<feature type="transmembrane region" description="Helical" evidence="6">
    <location>
        <begin position="142"/>
        <end position="160"/>
    </location>
</feature>
<keyword evidence="3 6" id="KW-0812">Transmembrane</keyword>
<evidence type="ECO:0000256" key="6">
    <source>
        <dbReference type="SAM" id="Phobius"/>
    </source>
</evidence>
<dbReference type="EMBL" id="VINQ01000016">
    <property type="protein sequence ID" value="KAA0912109.1"/>
    <property type="molecule type" value="Genomic_DNA"/>
</dbReference>
<gene>
    <name evidence="7" type="ORF">FLO80_17020</name>
</gene>
<sequence>MTTPILIAALLAALYWLRYCRAGPGWMKSAVKTGSVLGLALAAWLAGGPVLLLAALLASALGDFLLSREGEGPFIAGVAAFALGHVAYVLLFLDHSGGHPGGAPDTLSLPVAYTLASALVLLCGVMGWLLWHRAGALRLPVLLYMPVILAMGLAALTVPLTGALALVLAGALLFVLSDTVLALERFVLARGHPMHRLAPFAVWPTYWGAQLSLTLGFTLP</sequence>
<feature type="transmembrane region" description="Helical" evidence="6">
    <location>
        <begin position="200"/>
        <end position="219"/>
    </location>
</feature>
<keyword evidence="4 6" id="KW-1133">Transmembrane helix</keyword>
<feature type="transmembrane region" description="Helical" evidence="6">
    <location>
        <begin position="166"/>
        <end position="188"/>
    </location>
</feature>
<dbReference type="InterPro" id="IPR012506">
    <property type="entry name" value="TMEM86B-like"/>
</dbReference>
<evidence type="ECO:0000313" key="8">
    <source>
        <dbReference type="Proteomes" id="UP000325291"/>
    </source>
</evidence>
<dbReference type="Proteomes" id="UP000325291">
    <property type="component" value="Unassembled WGS sequence"/>
</dbReference>
<protein>
    <submittedName>
        <fullName evidence="7">Lysoplasmalogenase</fullName>
    </submittedName>
</protein>
<feature type="transmembrane region" description="Helical" evidence="6">
    <location>
        <begin position="73"/>
        <end position="91"/>
    </location>
</feature>
<evidence type="ECO:0000313" key="7">
    <source>
        <dbReference type="EMBL" id="KAA0912109.1"/>
    </source>
</evidence>
<feature type="transmembrane region" description="Helical" evidence="6">
    <location>
        <begin position="111"/>
        <end position="130"/>
    </location>
</feature>
<comment type="subcellular location">
    <subcellularLocation>
        <location evidence="1">Membrane</location>
        <topology evidence="1">Multi-pass membrane protein</topology>
    </subcellularLocation>
</comment>
<dbReference type="PANTHER" id="PTHR31885">
    <property type="entry name" value="GH04784P"/>
    <property type="match status" value="1"/>
</dbReference>
<evidence type="ECO:0000256" key="3">
    <source>
        <dbReference type="ARBA" id="ARBA00022692"/>
    </source>
</evidence>
<dbReference type="PANTHER" id="PTHR31885:SF6">
    <property type="entry name" value="GH04784P"/>
    <property type="match status" value="1"/>
</dbReference>
<feature type="transmembrane region" description="Helical" evidence="6">
    <location>
        <begin position="38"/>
        <end position="61"/>
    </location>
</feature>
<dbReference type="Pfam" id="PF07947">
    <property type="entry name" value="YhhN"/>
    <property type="match status" value="1"/>
</dbReference>
<evidence type="ECO:0000256" key="1">
    <source>
        <dbReference type="ARBA" id="ARBA00004141"/>
    </source>
</evidence>
<keyword evidence="5 6" id="KW-0472">Membrane</keyword>
<keyword evidence="8" id="KW-1185">Reference proteome</keyword>
<dbReference type="AlphaFoldDB" id="A0A5A9Z505"/>
<comment type="similarity">
    <text evidence="2">Belongs to the TMEM86 family.</text>
</comment>
<comment type="caution">
    <text evidence="7">The sequence shown here is derived from an EMBL/GenBank/DDBJ whole genome shotgun (WGS) entry which is preliminary data.</text>
</comment>
<name>A0A5A9Z505_9RHOB</name>